<accession>A0A8X7NBX4</accession>
<feature type="compositionally biased region" description="Polar residues" evidence="1">
    <location>
        <begin position="58"/>
        <end position="68"/>
    </location>
</feature>
<dbReference type="Proteomes" id="UP000078113">
    <property type="component" value="Unassembled WGS sequence"/>
</dbReference>
<feature type="compositionally biased region" description="Polar residues" evidence="1">
    <location>
        <begin position="241"/>
        <end position="250"/>
    </location>
</feature>
<feature type="compositionally biased region" description="Polar residues" evidence="1">
    <location>
        <begin position="85"/>
        <end position="95"/>
    </location>
</feature>
<feature type="domain" description="JmjC" evidence="2">
    <location>
        <begin position="262"/>
        <end position="301"/>
    </location>
</feature>
<organism evidence="3 4">
    <name type="scientific">Tilletia walkeri</name>
    <dbReference type="NCBI Taxonomy" id="117179"/>
    <lineage>
        <taxon>Eukaryota</taxon>
        <taxon>Fungi</taxon>
        <taxon>Dikarya</taxon>
        <taxon>Basidiomycota</taxon>
        <taxon>Ustilaginomycotina</taxon>
        <taxon>Exobasidiomycetes</taxon>
        <taxon>Tilletiales</taxon>
        <taxon>Tilletiaceae</taxon>
        <taxon>Tilletia</taxon>
    </lineage>
</organism>
<gene>
    <name evidence="3" type="ORF">A4X09_0g3132</name>
</gene>
<dbReference type="Gene3D" id="2.60.120.650">
    <property type="entry name" value="Cupin"/>
    <property type="match status" value="1"/>
</dbReference>
<name>A0A8X7NBX4_9BASI</name>
<dbReference type="PANTHER" id="PTHR10694">
    <property type="entry name" value="LYSINE-SPECIFIC DEMETHYLASE"/>
    <property type="match status" value="1"/>
</dbReference>
<reference evidence="3" key="1">
    <citation type="submission" date="2016-04" db="EMBL/GenBank/DDBJ databases">
        <authorList>
            <person name="Nguyen H.D."/>
            <person name="Samba Siva P."/>
            <person name="Cullis J."/>
            <person name="Levesque C.A."/>
            <person name="Hambleton S."/>
        </authorList>
    </citation>
    <scope>NUCLEOTIDE SEQUENCE</scope>
    <source>
        <strain evidence="3">DAOMC 236422</strain>
    </source>
</reference>
<dbReference type="GO" id="GO:0032454">
    <property type="term" value="F:histone H3K9 demethylase activity"/>
    <property type="evidence" value="ECO:0007669"/>
    <property type="project" value="TreeGrafter"/>
</dbReference>
<feature type="compositionally biased region" description="Basic and acidic residues" evidence="1">
    <location>
        <begin position="124"/>
        <end position="137"/>
    </location>
</feature>
<comment type="caution">
    <text evidence="3">The sequence shown here is derived from an EMBL/GenBank/DDBJ whole genome shotgun (WGS) entry which is preliminary data.</text>
</comment>
<feature type="compositionally biased region" description="Basic and acidic residues" evidence="1">
    <location>
        <begin position="154"/>
        <end position="163"/>
    </location>
</feature>
<dbReference type="AlphaFoldDB" id="A0A8X7NBX4"/>
<dbReference type="PANTHER" id="PTHR10694:SF7">
    <property type="entry name" value="[HISTONE H3]-TRIMETHYL-L-LYSINE(9) DEMETHYLASE"/>
    <property type="match status" value="1"/>
</dbReference>
<dbReference type="GO" id="GO:0051864">
    <property type="term" value="F:histone H3K36 demethylase activity"/>
    <property type="evidence" value="ECO:0007669"/>
    <property type="project" value="TreeGrafter"/>
</dbReference>
<dbReference type="Pfam" id="PF02373">
    <property type="entry name" value="JmjC"/>
    <property type="match status" value="1"/>
</dbReference>
<feature type="compositionally biased region" description="Basic and acidic residues" evidence="1">
    <location>
        <begin position="46"/>
        <end position="57"/>
    </location>
</feature>
<feature type="compositionally biased region" description="Polar residues" evidence="1">
    <location>
        <begin position="167"/>
        <end position="188"/>
    </location>
</feature>
<dbReference type="GO" id="GO:0005634">
    <property type="term" value="C:nucleus"/>
    <property type="evidence" value="ECO:0007669"/>
    <property type="project" value="TreeGrafter"/>
</dbReference>
<evidence type="ECO:0000256" key="1">
    <source>
        <dbReference type="SAM" id="MobiDB-lite"/>
    </source>
</evidence>
<dbReference type="GO" id="GO:0000785">
    <property type="term" value="C:chromatin"/>
    <property type="evidence" value="ECO:0007669"/>
    <property type="project" value="TreeGrafter"/>
</dbReference>
<feature type="region of interest" description="Disordered" evidence="1">
    <location>
        <begin position="21"/>
        <end position="40"/>
    </location>
</feature>
<keyword evidence="4" id="KW-1185">Reference proteome</keyword>
<reference evidence="3" key="2">
    <citation type="journal article" date="2019" name="IMA Fungus">
        <title>Genome sequencing and comparison of five Tilletia species to identify candidate genes for the detection of regulated species infecting wheat.</title>
        <authorList>
            <person name="Nguyen H.D.T."/>
            <person name="Sultana T."/>
            <person name="Kesanakurti P."/>
            <person name="Hambleton S."/>
        </authorList>
    </citation>
    <scope>NUCLEOTIDE SEQUENCE</scope>
    <source>
        <strain evidence="3">DAOMC 236422</strain>
    </source>
</reference>
<evidence type="ECO:0000313" key="4">
    <source>
        <dbReference type="Proteomes" id="UP000078113"/>
    </source>
</evidence>
<dbReference type="InterPro" id="IPR003347">
    <property type="entry name" value="JmjC_dom"/>
</dbReference>
<protein>
    <recommendedName>
        <fullName evidence="2">JmjC domain-containing protein</fullName>
    </recommendedName>
</protein>
<dbReference type="SUPFAM" id="SSF51197">
    <property type="entry name" value="Clavaminate synthase-like"/>
    <property type="match status" value="1"/>
</dbReference>
<evidence type="ECO:0000259" key="2">
    <source>
        <dbReference type="Pfam" id="PF02373"/>
    </source>
</evidence>
<dbReference type="GO" id="GO:0010468">
    <property type="term" value="P:regulation of gene expression"/>
    <property type="evidence" value="ECO:0007669"/>
    <property type="project" value="TreeGrafter"/>
</dbReference>
<dbReference type="EMBL" id="LWDG02000104">
    <property type="protein sequence ID" value="KAE8269211.1"/>
    <property type="molecule type" value="Genomic_DNA"/>
</dbReference>
<proteinExistence type="predicted"/>
<feature type="region of interest" description="Disordered" evidence="1">
    <location>
        <begin position="45"/>
        <end position="250"/>
    </location>
</feature>
<sequence>MRRPRFYFDTARRGRRRLWGASLSPPVSTASRRLAASGDQAFRTRGRMDGIGSERRNQCPQPTETTAGWCSKVQGGHAGTERRTVTSQGTQVNEDTTTRADDKPHFGKQPRAAASTPTAPSPPRSDHSSVGKGDHGGASHPHHALTPPTSHANDGSDRSDHHVGSPPATSSESKTEVSTPADTSTEADSSMPRLESVRPSKPKKISMPDRNTTAEWDASDSWLKEATKLDDNEDDGGHQGAGTSSGKTVPKPTNCTIDVCRDNSLTTLKPVQHAGELAITNPYGYHSGYNLGFNCAESVNFALDTWSEIGRNAGFCKCRTDSLLSISFRSVTPTDMFLLSSLPSWISAAGPRSARYGDGFRA</sequence>
<evidence type="ECO:0000313" key="3">
    <source>
        <dbReference type="EMBL" id="KAE8269211.1"/>
    </source>
</evidence>
<feature type="compositionally biased region" description="Basic and acidic residues" evidence="1">
    <location>
        <begin position="96"/>
        <end position="105"/>
    </location>
</feature>